<evidence type="ECO:0000256" key="1">
    <source>
        <dbReference type="SAM" id="Coils"/>
    </source>
</evidence>
<protein>
    <submittedName>
        <fullName evidence="2">Uncharacterized protein</fullName>
    </submittedName>
</protein>
<dbReference type="EMBL" id="FNVO01000045">
    <property type="protein sequence ID" value="SEG94280.1"/>
    <property type="molecule type" value="Genomic_DNA"/>
</dbReference>
<sequence length="151" mass="16865">MTRPQTRARLEDALSRLLAGQPIRTDGQLTVTNLCREAGVGRDSFYRSPDIVARFEAAKANAQAHKPELLQLREEIAELKRERRKLKSDHARTVRELEKTIRVYANQIQVLALRAAELEGKNTRLRRQLAEDAGVTAIGLASPELSEAPGT</sequence>
<organism evidence="2 3">
    <name type="scientific">Thermomonospora echinospora</name>
    <dbReference type="NCBI Taxonomy" id="1992"/>
    <lineage>
        <taxon>Bacteria</taxon>
        <taxon>Bacillati</taxon>
        <taxon>Actinomycetota</taxon>
        <taxon>Actinomycetes</taxon>
        <taxon>Streptosporangiales</taxon>
        <taxon>Thermomonosporaceae</taxon>
        <taxon>Thermomonospora</taxon>
    </lineage>
</organism>
<evidence type="ECO:0000313" key="3">
    <source>
        <dbReference type="Proteomes" id="UP000236723"/>
    </source>
</evidence>
<dbReference type="RefSeq" id="WP_200827778.1">
    <property type="nucleotide sequence ID" value="NZ_FNVO01000045.1"/>
</dbReference>
<dbReference type="AlphaFoldDB" id="A0A1H6E947"/>
<feature type="coiled-coil region" evidence="1">
    <location>
        <begin position="62"/>
        <end position="128"/>
    </location>
</feature>
<reference evidence="3" key="1">
    <citation type="submission" date="2016-10" db="EMBL/GenBank/DDBJ databases">
        <authorList>
            <person name="Varghese N."/>
            <person name="Submissions S."/>
        </authorList>
    </citation>
    <scope>NUCLEOTIDE SEQUENCE [LARGE SCALE GENOMIC DNA]</scope>
    <source>
        <strain evidence="3">DSM 43163</strain>
    </source>
</reference>
<dbReference type="Proteomes" id="UP000236723">
    <property type="component" value="Unassembled WGS sequence"/>
</dbReference>
<gene>
    <name evidence="2" type="ORF">SAMN04489712_14510</name>
</gene>
<keyword evidence="3" id="KW-1185">Reference proteome</keyword>
<evidence type="ECO:0000313" key="2">
    <source>
        <dbReference type="EMBL" id="SEG94280.1"/>
    </source>
</evidence>
<name>A0A1H6E947_9ACTN</name>
<accession>A0A1H6E947</accession>
<keyword evidence="1" id="KW-0175">Coiled coil</keyword>
<proteinExistence type="predicted"/>